<sequence>MYTRHISANILEALPDTPVILIRGARQTGKTTLVRDIMPDHISSEYVTLDNALALAAAQSDPSGFIAGVAKPVVIDEIQKAPGLLPAIKEHVDRDRSPGRFILTGSSDIMAGLRISDSLAGRMEIFDLWPLSRAEISGSTINLVDALFTPELAWPTPTDTDVMSAVLTGGYPEALARSTERRRQAWFSAYVTTIVERDIRDLSNIQDLAAMPRLLQLLASRTGQLLSYADISRSLTIPQTTLKRYMALLEATFLIRELPAWAVNIGKRVTKASKLIFTDTGLAAHLAGLNSDRFTLDRQAFGHLLENHVVCEMAKHATWSETRATLSHFRSHTGQEVDLILEDPAGRIVGVEIKASATPTSSDFKGLRLLAQSCPGKFLRGIVLHLGPETVPFGESLHALPMAGM</sequence>
<dbReference type="SUPFAM" id="SSF52540">
    <property type="entry name" value="P-loop containing nucleoside triphosphate hydrolases"/>
    <property type="match status" value="1"/>
</dbReference>
<dbReference type="Pfam" id="PF13173">
    <property type="entry name" value="AAA_14"/>
    <property type="match status" value="1"/>
</dbReference>
<dbReference type="OrthoDB" id="9783412at2"/>
<feature type="domain" description="AAA" evidence="1">
    <location>
        <begin position="17"/>
        <end position="136"/>
    </location>
</feature>
<dbReference type="PANTHER" id="PTHR43566:SF2">
    <property type="entry name" value="DUF4143 DOMAIN-CONTAINING PROTEIN"/>
    <property type="match status" value="1"/>
</dbReference>
<dbReference type="PANTHER" id="PTHR43566">
    <property type="entry name" value="CONSERVED PROTEIN"/>
    <property type="match status" value="1"/>
</dbReference>
<evidence type="ECO:0008006" key="5">
    <source>
        <dbReference type="Google" id="ProtNLM"/>
    </source>
</evidence>
<evidence type="ECO:0000259" key="2">
    <source>
        <dbReference type="Pfam" id="PF13635"/>
    </source>
</evidence>
<dbReference type="Proteomes" id="UP000198635">
    <property type="component" value="Unassembled WGS sequence"/>
</dbReference>
<dbReference type="InterPro" id="IPR041682">
    <property type="entry name" value="AAA_14"/>
</dbReference>
<accession>A0A1I3PZH4</accession>
<dbReference type="STRING" id="52560.SAMN04488082_102160"/>
<name>A0A1I3PZH4_9BACT</name>
<dbReference type="InterPro" id="IPR025420">
    <property type="entry name" value="DUF4143"/>
</dbReference>
<proteinExistence type="predicted"/>
<reference evidence="4" key="1">
    <citation type="submission" date="2016-10" db="EMBL/GenBank/DDBJ databases">
        <authorList>
            <person name="Varghese N."/>
            <person name="Submissions S."/>
        </authorList>
    </citation>
    <scope>NUCLEOTIDE SEQUENCE [LARGE SCALE GENOMIC DNA]</scope>
    <source>
        <strain evidence="4">DSM 5918</strain>
    </source>
</reference>
<dbReference type="InterPro" id="IPR027417">
    <property type="entry name" value="P-loop_NTPase"/>
</dbReference>
<evidence type="ECO:0000313" key="3">
    <source>
        <dbReference type="EMBL" id="SFJ26820.1"/>
    </source>
</evidence>
<dbReference type="Pfam" id="PF13635">
    <property type="entry name" value="DUF4143"/>
    <property type="match status" value="1"/>
</dbReference>
<dbReference type="AlphaFoldDB" id="A0A1I3PZH4"/>
<protein>
    <recommendedName>
        <fullName evidence="5">AAA+ ATPase domain-containing protein</fullName>
    </recommendedName>
</protein>
<keyword evidence="4" id="KW-1185">Reference proteome</keyword>
<evidence type="ECO:0000259" key="1">
    <source>
        <dbReference type="Pfam" id="PF13173"/>
    </source>
</evidence>
<dbReference type="RefSeq" id="WP_092372866.1">
    <property type="nucleotide sequence ID" value="NZ_FORX01000002.1"/>
</dbReference>
<gene>
    <name evidence="3" type="ORF">SAMN04488082_102160</name>
</gene>
<dbReference type="EMBL" id="FORX01000002">
    <property type="protein sequence ID" value="SFJ26820.1"/>
    <property type="molecule type" value="Genomic_DNA"/>
</dbReference>
<organism evidence="3 4">
    <name type="scientific">Desulfomicrobium apsheronum</name>
    <dbReference type="NCBI Taxonomy" id="52560"/>
    <lineage>
        <taxon>Bacteria</taxon>
        <taxon>Pseudomonadati</taxon>
        <taxon>Thermodesulfobacteriota</taxon>
        <taxon>Desulfovibrionia</taxon>
        <taxon>Desulfovibrionales</taxon>
        <taxon>Desulfomicrobiaceae</taxon>
        <taxon>Desulfomicrobium</taxon>
    </lineage>
</organism>
<feature type="domain" description="DUF4143" evidence="2">
    <location>
        <begin position="196"/>
        <end position="356"/>
    </location>
</feature>
<evidence type="ECO:0000313" key="4">
    <source>
        <dbReference type="Proteomes" id="UP000198635"/>
    </source>
</evidence>